<dbReference type="PRINTS" id="PR00412">
    <property type="entry name" value="EPOXHYDRLASE"/>
</dbReference>
<protein>
    <submittedName>
        <fullName evidence="2">Alpha/beta fold hydrolase</fullName>
    </submittedName>
</protein>
<dbReference type="RefSeq" id="WP_311661227.1">
    <property type="nucleotide sequence ID" value="NZ_JAVRHT010000001.1"/>
</dbReference>
<name>A0ABU3BLX5_9BACT</name>
<dbReference type="Pfam" id="PF12697">
    <property type="entry name" value="Abhydrolase_6"/>
    <property type="match status" value="1"/>
</dbReference>
<dbReference type="Proteomes" id="UP001267426">
    <property type="component" value="Unassembled WGS sequence"/>
</dbReference>
<dbReference type="InterPro" id="IPR000073">
    <property type="entry name" value="AB_hydrolase_1"/>
</dbReference>
<dbReference type="Gene3D" id="3.40.50.1820">
    <property type="entry name" value="alpha/beta hydrolase"/>
    <property type="match status" value="1"/>
</dbReference>
<dbReference type="InterPro" id="IPR000639">
    <property type="entry name" value="Epox_hydrolase-like"/>
</dbReference>
<feature type="domain" description="AB hydrolase-1" evidence="1">
    <location>
        <begin position="53"/>
        <end position="289"/>
    </location>
</feature>
<reference evidence="2 3" key="1">
    <citation type="submission" date="2023-09" db="EMBL/GenBank/DDBJ databases">
        <authorList>
            <person name="Rey-Velasco X."/>
        </authorList>
    </citation>
    <scope>NUCLEOTIDE SEQUENCE [LARGE SCALE GENOMIC DNA]</scope>
    <source>
        <strain evidence="2 3">F394</strain>
    </source>
</reference>
<dbReference type="GO" id="GO:0016787">
    <property type="term" value="F:hydrolase activity"/>
    <property type="evidence" value="ECO:0007669"/>
    <property type="project" value="UniProtKB-KW"/>
</dbReference>
<gene>
    <name evidence="2" type="ORF">RM540_00655</name>
</gene>
<proteinExistence type="predicted"/>
<keyword evidence="2" id="KW-0378">Hydrolase</keyword>
<dbReference type="PANTHER" id="PTHR43798:SF5">
    <property type="entry name" value="MONOACYLGLYCEROL LIPASE ABHD6"/>
    <property type="match status" value="1"/>
</dbReference>
<evidence type="ECO:0000313" key="2">
    <source>
        <dbReference type="EMBL" id="MDT0630245.1"/>
    </source>
</evidence>
<evidence type="ECO:0000313" key="3">
    <source>
        <dbReference type="Proteomes" id="UP001267426"/>
    </source>
</evidence>
<dbReference type="PRINTS" id="PR00111">
    <property type="entry name" value="ABHYDROLASE"/>
</dbReference>
<dbReference type="PANTHER" id="PTHR43798">
    <property type="entry name" value="MONOACYLGLYCEROL LIPASE"/>
    <property type="match status" value="1"/>
</dbReference>
<sequence length="299" mass="31744">MLDLLRKLDPVAYAVRRARALARRRAGLSRREARLPSGLDVVYLDSGGAGAPLVLVHGIGASKDHWPPLAERLGGRFRIVVPDLPGYGESEHDADTSLAGLTAAVYELAETLELGPFHLAGSSMGGRVAAELAAAHPDAVRTLWLIDPAGARGEALSEMIERTEAGEPPPLFSRTPDEYADVVAFTMSEPPDLPRPALRVLAAEGALHYDRYRRLFDALADELRDGPTTEELLAGLDVPTLVTWGGADRVLHPSGAATIAAAMPNARAHVMPGLGHVPMLEDPEGTAAAYLAWLETVGA</sequence>
<dbReference type="SUPFAM" id="SSF53474">
    <property type="entry name" value="alpha/beta-Hydrolases"/>
    <property type="match status" value="1"/>
</dbReference>
<keyword evidence="3" id="KW-1185">Reference proteome</keyword>
<dbReference type="InterPro" id="IPR050266">
    <property type="entry name" value="AB_hydrolase_sf"/>
</dbReference>
<accession>A0ABU3BLX5</accession>
<dbReference type="EMBL" id="JAVRHT010000001">
    <property type="protein sequence ID" value="MDT0630245.1"/>
    <property type="molecule type" value="Genomic_DNA"/>
</dbReference>
<dbReference type="InterPro" id="IPR029058">
    <property type="entry name" value="AB_hydrolase_fold"/>
</dbReference>
<evidence type="ECO:0000259" key="1">
    <source>
        <dbReference type="Pfam" id="PF12697"/>
    </source>
</evidence>
<organism evidence="2 3">
    <name type="scientific">Rubrivirga litoralis</name>
    <dbReference type="NCBI Taxonomy" id="3075598"/>
    <lineage>
        <taxon>Bacteria</taxon>
        <taxon>Pseudomonadati</taxon>
        <taxon>Rhodothermota</taxon>
        <taxon>Rhodothermia</taxon>
        <taxon>Rhodothermales</taxon>
        <taxon>Rubricoccaceae</taxon>
        <taxon>Rubrivirga</taxon>
    </lineage>
</organism>
<comment type="caution">
    <text evidence="2">The sequence shown here is derived from an EMBL/GenBank/DDBJ whole genome shotgun (WGS) entry which is preliminary data.</text>
</comment>